<evidence type="ECO:0000256" key="1">
    <source>
        <dbReference type="SAM" id="Phobius"/>
    </source>
</evidence>
<feature type="transmembrane region" description="Helical" evidence="1">
    <location>
        <begin position="12"/>
        <end position="39"/>
    </location>
</feature>
<protein>
    <submittedName>
        <fullName evidence="2">Uncharacterized protein</fullName>
    </submittedName>
</protein>
<dbReference type="Proteomes" id="UP000199689">
    <property type="component" value="Unassembled WGS sequence"/>
</dbReference>
<evidence type="ECO:0000313" key="2">
    <source>
        <dbReference type="EMBL" id="SDA57177.1"/>
    </source>
</evidence>
<accession>A0A1G5WI30</accession>
<keyword evidence="1" id="KW-0472">Membrane</keyword>
<dbReference type="RefSeq" id="WP_268761830.1">
    <property type="nucleotide sequence ID" value="NZ_FMXA01000020.1"/>
</dbReference>
<keyword evidence="3" id="KW-1185">Reference proteome</keyword>
<name>A0A1G5WI30_9FIRM</name>
<proteinExistence type="predicted"/>
<dbReference type="GeneID" id="87756659"/>
<keyword evidence="1" id="KW-1133">Transmembrane helix</keyword>
<dbReference type="EMBL" id="FMXA01000020">
    <property type="protein sequence ID" value="SDA57177.1"/>
    <property type="molecule type" value="Genomic_DNA"/>
</dbReference>
<reference evidence="2 3" key="1">
    <citation type="submission" date="2016-10" db="EMBL/GenBank/DDBJ databases">
        <authorList>
            <person name="de Groot N.N."/>
        </authorList>
    </citation>
    <scope>NUCLEOTIDE SEQUENCE [LARGE SCALE GENOMIC DNA]</scope>
    <source>
        <strain evidence="2 3">DSM 15230</strain>
    </source>
</reference>
<sequence length="40" mass="4231">MTQTTARRESLIARIGIGNILAGLAYLTSVAICIAPIVMQ</sequence>
<keyword evidence="1" id="KW-0812">Transmembrane</keyword>
<dbReference type="AlphaFoldDB" id="A0A1G5WI30"/>
<gene>
    <name evidence="2" type="ORF">SAMN02910343_01364</name>
</gene>
<evidence type="ECO:0000313" key="3">
    <source>
        <dbReference type="Proteomes" id="UP000199689"/>
    </source>
</evidence>
<organism evidence="2 3">
    <name type="scientific">Allisonella histaminiformans</name>
    <dbReference type="NCBI Taxonomy" id="209880"/>
    <lineage>
        <taxon>Bacteria</taxon>
        <taxon>Bacillati</taxon>
        <taxon>Bacillota</taxon>
        <taxon>Negativicutes</taxon>
        <taxon>Veillonellales</taxon>
        <taxon>Veillonellaceae</taxon>
        <taxon>Allisonella</taxon>
    </lineage>
</organism>